<sequence>MMSSSLPLNTYISLELGIHTIVLTSQCSFHCCCESYCRGENTTFSPFYTISAHKYMERSGLQLQISKLRVQEVIFFFRIRSCVIDINTLFIF</sequence>
<evidence type="ECO:0000313" key="1">
    <source>
        <dbReference type="EnsemblPlants" id="OB01G12370.1"/>
    </source>
</evidence>
<accession>J3KW81</accession>
<dbReference type="Proteomes" id="UP000006038">
    <property type="component" value="Chromosome 1"/>
</dbReference>
<proteinExistence type="predicted"/>
<keyword evidence="2" id="KW-1185">Reference proteome</keyword>
<dbReference type="OMA" id="CESCCIG"/>
<protein>
    <submittedName>
        <fullName evidence="1">Uncharacterized protein</fullName>
    </submittedName>
</protein>
<dbReference type="AlphaFoldDB" id="J3KW81"/>
<dbReference type="Gramene" id="OB01G12370.1">
    <property type="protein sequence ID" value="OB01G12370.1"/>
    <property type="gene ID" value="OB01G12370"/>
</dbReference>
<evidence type="ECO:0000313" key="2">
    <source>
        <dbReference type="Proteomes" id="UP000006038"/>
    </source>
</evidence>
<dbReference type="HOGENOM" id="CLU_2419521_0_0_1"/>
<dbReference type="EnsemblPlants" id="OB01G12370.1">
    <property type="protein sequence ID" value="OB01G12370.1"/>
    <property type="gene ID" value="OB01G12370"/>
</dbReference>
<reference evidence="1" key="2">
    <citation type="submission" date="2013-04" db="UniProtKB">
        <authorList>
            <consortium name="EnsemblPlants"/>
        </authorList>
    </citation>
    <scope>IDENTIFICATION</scope>
</reference>
<reference evidence="1" key="1">
    <citation type="journal article" date="2013" name="Nat. Commun.">
        <title>Whole-genome sequencing of Oryza brachyantha reveals mechanisms underlying Oryza genome evolution.</title>
        <authorList>
            <person name="Chen J."/>
            <person name="Huang Q."/>
            <person name="Gao D."/>
            <person name="Wang J."/>
            <person name="Lang Y."/>
            <person name="Liu T."/>
            <person name="Li B."/>
            <person name="Bai Z."/>
            <person name="Luis Goicoechea J."/>
            <person name="Liang C."/>
            <person name="Chen C."/>
            <person name="Zhang W."/>
            <person name="Sun S."/>
            <person name="Liao Y."/>
            <person name="Zhang X."/>
            <person name="Yang L."/>
            <person name="Song C."/>
            <person name="Wang M."/>
            <person name="Shi J."/>
            <person name="Liu G."/>
            <person name="Liu J."/>
            <person name="Zhou H."/>
            <person name="Zhou W."/>
            <person name="Yu Q."/>
            <person name="An N."/>
            <person name="Chen Y."/>
            <person name="Cai Q."/>
            <person name="Wang B."/>
            <person name="Liu B."/>
            <person name="Min J."/>
            <person name="Huang Y."/>
            <person name="Wu H."/>
            <person name="Li Z."/>
            <person name="Zhang Y."/>
            <person name="Yin Y."/>
            <person name="Song W."/>
            <person name="Jiang J."/>
            <person name="Jackson S.A."/>
            <person name="Wing R.A."/>
            <person name="Wang J."/>
            <person name="Chen M."/>
        </authorList>
    </citation>
    <scope>NUCLEOTIDE SEQUENCE [LARGE SCALE GENOMIC DNA]</scope>
    <source>
        <strain evidence="1">cv. IRGC 101232</strain>
    </source>
</reference>
<name>J3KW81_ORYBR</name>
<organism evidence="1">
    <name type="scientific">Oryza brachyantha</name>
    <name type="common">malo sina</name>
    <dbReference type="NCBI Taxonomy" id="4533"/>
    <lineage>
        <taxon>Eukaryota</taxon>
        <taxon>Viridiplantae</taxon>
        <taxon>Streptophyta</taxon>
        <taxon>Embryophyta</taxon>
        <taxon>Tracheophyta</taxon>
        <taxon>Spermatophyta</taxon>
        <taxon>Magnoliopsida</taxon>
        <taxon>Liliopsida</taxon>
        <taxon>Poales</taxon>
        <taxon>Poaceae</taxon>
        <taxon>BOP clade</taxon>
        <taxon>Oryzoideae</taxon>
        <taxon>Oryzeae</taxon>
        <taxon>Oryzinae</taxon>
        <taxon>Oryza</taxon>
    </lineage>
</organism>